<dbReference type="EMBL" id="RZUL01000002">
    <property type="protein sequence ID" value="RVT42338.1"/>
    <property type="molecule type" value="Genomic_DNA"/>
</dbReference>
<dbReference type="InterPro" id="IPR037401">
    <property type="entry name" value="SnoaL-like"/>
</dbReference>
<dbReference type="Proteomes" id="UP000282977">
    <property type="component" value="Unassembled WGS sequence"/>
</dbReference>
<dbReference type="OrthoDB" id="9102349at2"/>
<dbReference type="AlphaFoldDB" id="A0A437JA13"/>
<dbReference type="CDD" id="cd00531">
    <property type="entry name" value="NTF2_like"/>
    <property type="match status" value="1"/>
</dbReference>
<sequence>MPIAYADDAAIRDLYARAVQTFDRGDISWVDYWADEPEFFFPPDPATGFPGMTLNSREALTGMVQQAYGMMEGRGLHHFTNLTIDEIDEGARVRGYLLLVKSGTGPDNPSQVMQNTRIEDIVILTEAGWKFRRRSVGSIWG</sequence>
<dbReference type="Pfam" id="PF13577">
    <property type="entry name" value="SnoaL_4"/>
    <property type="match status" value="1"/>
</dbReference>
<dbReference type="RefSeq" id="WP_127690514.1">
    <property type="nucleotide sequence ID" value="NZ_RZUL01000002.1"/>
</dbReference>
<evidence type="ECO:0000313" key="2">
    <source>
        <dbReference type="EMBL" id="RVT42338.1"/>
    </source>
</evidence>
<name>A0A437JA13_9SPHN</name>
<reference evidence="2 3" key="1">
    <citation type="submission" date="2019-01" db="EMBL/GenBank/DDBJ databases">
        <authorList>
            <person name="Chen W.-M."/>
        </authorList>
    </citation>
    <scope>NUCLEOTIDE SEQUENCE [LARGE SCALE GENOMIC DNA]</scope>
    <source>
        <strain evidence="2 3">TLA-22</strain>
    </source>
</reference>
<dbReference type="SUPFAM" id="SSF54427">
    <property type="entry name" value="NTF2-like"/>
    <property type="match status" value="1"/>
</dbReference>
<dbReference type="InterPro" id="IPR032710">
    <property type="entry name" value="NTF2-like_dom_sf"/>
</dbReference>
<organism evidence="2 3">
    <name type="scientific">Sphingobium algorifonticola</name>
    <dbReference type="NCBI Taxonomy" id="2008318"/>
    <lineage>
        <taxon>Bacteria</taxon>
        <taxon>Pseudomonadati</taxon>
        <taxon>Pseudomonadota</taxon>
        <taxon>Alphaproteobacteria</taxon>
        <taxon>Sphingomonadales</taxon>
        <taxon>Sphingomonadaceae</taxon>
        <taxon>Sphingobium</taxon>
    </lineage>
</organism>
<keyword evidence="3" id="KW-1185">Reference proteome</keyword>
<accession>A0A437JA13</accession>
<gene>
    <name evidence="2" type="ORF">ENE74_09095</name>
</gene>
<dbReference type="Gene3D" id="3.10.450.50">
    <property type="match status" value="1"/>
</dbReference>
<comment type="caution">
    <text evidence="2">The sequence shown here is derived from an EMBL/GenBank/DDBJ whole genome shotgun (WGS) entry which is preliminary data.</text>
</comment>
<feature type="domain" description="SnoaL-like" evidence="1">
    <location>
        <begin position="6"/>
        <end position="134"/>
    </location>
</feature>
<evidence type="ECO:0000313" key="3">
    <source>
        <dbReference type="Proteomes" id="UP000282977"/>
    </source>
</evidence>
<protein>
    <recommendedName>
        <fullName evidence="1">SnoaL-like domain-containing protein</fullName>
    </recommendedName>
</protein>
<proteinExistence type="predicted"/>
<evidence type="ECO:0000259" key="1">
    <source>
        <dbReference type="Pfam" id="PF13577"/>
    </source>
</evidence>